<dbReference type="SMART" id="SM00235">
    <property type="entry name" value="ZnMc"/>
    <property type="match status" value="1"/>
</dbReference>
<evidence type="ECO:0000256" key="2">
    <source>
        <dbReference type="ARBA" id="ARBA00008712"/>
    </source>
</evidence>
<dbReference type="PROSITE" id="PS51864">
    <property type="entry name" value="ASTACIN"/>
    <property type="match status" value="1"/>
</dbReference>
<dbReference type="InterPro" id="IPR001506">
    <property type="entry name" value="Peptidase_M12A"/>
</dbReference>
<feature type="active site" evidence="5">
    <location>
        <position position="294"/>
    </location>
</feature>
<dbReference type="InterPro" id="IPR026645">
    <property type="entry name" value="Dermatopontin"/>
</dbReference>
<feature type="binding site" evidence="5">
    <location>
        <position position="293"/>
    </location>
    <ligand>
        <name>Zn(2+)</name>
        <dbReference type="ChEBI" id="CHEBI:29105"/>
        <note>catalytic</note>
    </ligand>
</feature>
<dbReference type="InterPro" id="IPR006026">
    <property type="entry name" value="Peptidase_Metallo"/>
</dbReference>
<dbReference type="PANTHER" id="PTHR10127:SF839">
    <property type="entry name" value="HATCHING ENZYME 1.2-RELATED"/>
    <property type="match status" value="1"/>
</dbReference>
<evidence type="ECO:0000313" key="9">
    <source>
        <dbReference type="Proteomes" id="UP000693946"/>
    </source>
</evidence>
<proteinExistence type="inferred from homology"/>
<protein>
    <submittedName>
        <fullName evidence="8">High choriolytic enzyme 1-like</fullName>
    </submittedName>
</protein>
<gene>
    <name evidence="8" type="ORF">JOB18_027387</name>
</gene>
<dbReference type="GO" id="GO:0005576">
    <property type="term" value="C:extracellular region"/>
    <property type="evidence" value="ECO:0007669"/>
    <property type="project" value="UniProtKB-SubCell"/>
</dbReference>
<accession>A0AAV6QNM0</accession>
<dbReference type="GO" id="GO:0008270">
    <property type="term" value="F:zinc ion binding"/>
    <property type="evidence" value="ECO:0007669"/>
    <property type="project" value="UniProtKB-UniRule"/>
</dbReference>
<keyword evidence="9" id="KW-1185">Reference proteome</keyword>
<evidence type="ECO:0000259" key="7">
    <source>
        <dbReference type="PROSITE" id="PS51864"/>
    </source>
</evidence>
<reference evidence="8 9" key="1">
    <citation type="journal article" date="2021" name="Sci. Rep.">
        <title>Chromosome anchoring in Senegalese sole (Solea senegalensis) reveals sex-associated markers and genome rearrangements in flatfish.</title>
        <authorList>
            <person name="Guerrero-Cozar I."/>
            <person name="Gomez-Garrido J."/>
            <person name="Berbel C."/>
            <person name="Martinez-Blanch J.F."/>
            <person name="Alioto T."/>
            <person name="Claros M.G."/>
            <person name="Gagnaire P.A."/>
            <person name="Manchado M."/>
        </authorList>
    </citation>
    <scope>NUCLEOTIDE SEQUENCE [LARGE SCALE GENOMIC DNA]</scope>
    <source>
        <strain evidence="8">Sse05_10M</strain>
    </source>
</reference>
<dbReference type="Pfam" id="PF01400">
    <property type="entry name" value="Astacin"/>
    <property type="match status" value="1"/>
</dbReference>
<organism evidence="8 9">
    <name type="scientific">Solea senegalensis</name>
    <name type="common">Senegalese sole</name>
    <dbReference type="NCBI Taxonomy" id="28829"/>
    <lineage>
        <taxon>Eukaryota</taxon>
        <taxon>Metazoa</taxon>
        <taxon>Chordata</taxon>
        <taxon>Craniata</taxon>
        <taxon>Vertebrata</taxon>
        <taxon>Euteleostomi</taxon>
        <taxon>Actinopterygii</taxon>
        <taxon>Neopterygii</taxon>
        <taxon>Teleostei</taxon>
        <taxon>Neoteleostei</taxon>
        <taxon>Acanthomorphata</taxon>
        <taxon>Carangaria</taxon>
        <taxon>Pleuronectiformes</taxon>
        <taxon>Pleuronectoidei</taxon>
        <taxon>Soleidae</taxon>
        <taxon>Solea</taxon>
    </lineage>
</organism>
<keyword evidence="5" id="KW-0862">Zinc</keyword>
<comment type="caution">
    <text evidence="8">The sequence shown here is derived from an EMBL/GenBank/DDBJ whole genome shotgun (WGS) entry which is preliminary data.</text>
</comment>
<name>A0AAV6QNM0_SOLSE</name>
<feature type="signal peptide" evidence="6">
    <location>
        <begin position="1"/>
        <end position="19"/>
    </location>
</feature>
<sequence length="550" mass="62000">MWTVLVVLVLLTAGYKAAAYDNELNSVLGKFCPEGNVVSGIESAYNDNNKDRQWTIGCRPLVGVSKCSWSGFFDLNQQELKYNCPADHVINAVYSIYDTSTQDRKWNFQCCSNTTLITFECRETSTMNYFGEHFSWTVPGESVLTGVSTHGKNADGDHRWSYSYCRAVIVDSETSASELFAANTADSLTDDDVVTSTKNSPSCDDCLWSNVNGLVQVPYTISDAFTSNEKTIIEKAINEFHLSTCVRFVPRTSQINYVSIVKKTGCLSKIGRSGGMQELSLGAGCTSKGIIQHELMHALGIQHEQSRSDRDIYVRINLDNVNTDYQSNFRRLDTINVNVPYDYSSLMHYGRKDFSKNGQDTVTPLIASASIGQRIGMTENDFLKINKLYSCKNYLHKSGEWDSEVGQSFTRQCPEGQAVSSITSAYVKAKQDRHWGVTCKAFQNTKICRWSAYVNEYSKAFNFECGDNEVIAGVHSEFSSLVYDRKWKFYCCKASFSLFNCNSDPFVNYYSEYFSWKVASASFLKAVTSIFDPNTGDRRWKFSYCQSKVE</sequence>
<comment type="caution">
    <text evidence="5">Lacks conserved residue(s) required for the propagation of feature annotation.</text>
</comment>
<keyword evidence="4 5" id="KW-1015">Disulfide bond</keyword>
<comment type="cofactor">
    <cofactor evidence="5">
        <name>Zn(2+)</name>
        <dbReference type="ChEBI" id="CHEBI:29105"/>
    </cofactor>
    <text evidence="5">Binds 1 zinc ion per subunit.</text>
</comment>
<evidence type="ECO:0000256" key="6">
    <source>
        <dbReference type="SAM" id="SignalP"/>
    </source>
</evidence>
<comment type="subcellular location">
    <subcellularLocation>
        <location evidence="1">Secreted</location>
    </subcellularLocation>
</comment>
<evidence type="ECO:0000256" key="4">
    <source>
        <dbReference type="ARBA" id="ARBA00023157"/>
    </source>
</evidence>
<dbReference type="Proteomes" id="UP000693946">
    <property type="component" value="Linkage Group LG4"/>
</dbReference>
<evidence type="ECO:0000256" key="3">
    <source>
        <dbReference type="ARBA" id="ARBA00022525"/>
    </source>
</evidence>
<feature type="disulfide bond" evidence="5">
    <location>
        <begin position="203"/>
        <end position="206"/>
    </location>
</feature>
<dbReference type="GO" id="GO:0004222">
    <property type="term" value="F:metalloendopeptidase activity"/>
    <property type="evidence" value="ECO:0007669"/>
    <property type="project" value="UniProtKB-UniRule"/>
</dbReference>
<feature type="domain" description="Peptidase M12A" evidence="7">
    <location>
        <begin position="199"/>
        <end position="392"/>
    </location>
</feature>
<dbReference type="GO" id="GO:0006508">
    <property type="term" value="P:proteolysis"/>
    <property type="evidence" value="ECO:0007669"/>
    <property type="project" value="UniProtKB-KW"/>
</dbReference>
<evidence type="ECO:0000256" key="5">
    <source>
        <dbReference type="PROSITE-ProRule" id="PRU01211"/>
    </source>
</evidence>
<evidence type="ECO:0000313" key="8">
    <source>
        <dbReference type="EMBL" id="KAG7494275.1"/>
    </source>
</evidence>
<feature type="binding site" evidence="5">
    <location>
        <position position="303"/>
    </location>
    <ligand>
        <name>Zn(2+)</name>
        <dbReference type="ChEBI" id="CHEBI:29105"/>
        <note>catalytic</note>
    </ligand>
</feature>
<dbReference type="Pfam" id="PF14704">
    <property type="entry name" value="DERM"/>
    <property type="match status" value="2"/>
</dbReference>
<dbReference type="FunFam" id="3.40.390.10:FF:000065">
    <property type="entry name" value="Metalloendopeptidase"/>
    <property type="match status" value="1"/>
</dbReference>
<dbReference type="PANTHER" id="PTHR10127">
    <property type="entry name" value="DISCOIDIN, CUB, EGF, LAMININ , AND ZINC METALLOPROTEASE DOMAIN CONTAINING"/>
    <property type="match status" value="1"/>
</dbReference>
<comment type="similarity">
    <text evidence="2">Belongs to the dermatopontin family.</text>
</comment>
<dbReference type="AlphaFoldDB" id="A0AAV6QNM0"/>
<keyword evidence="5" id="KW-0479">Metal-binding</keyword>
<feature type="binding site" evidence="5">
    <location>
        <position position="297"/>
    </location>
    <ligand>
        <name>Zn(2+)</name>
        <dbReference type="ChEBI" id="CHEBI:29105"/>
        <note>catalytic</note>
    </ligand>
</feature>
<keyword evidence="5" id="KW-0645">Protease</keyword>
<keyword evidence="5" id="KW-0378">Hydrolase</keyword>
<dbReference type="EMBL" id="JAGKHQ010000016">
    <property type="protein sequence ID" value="KAG7494275.1"/>
    <property type="molecule type" value="Genomic_DNA"/>
</dbReference>
<evidence type="ECO:0000256" key="1">
    <source>
        <dbReference type="ARBA" id="ARBA00004613"/>
    </source>
</evidence>
<keyword evidence="3" id="KW-0964">Secreted</keyword>
<feature type="chain" id="PRO_5043731091" evidence="6">
    <location>
        <begin position="20"/>
        <end position="550"/>
    </location>
</feature>
<keyword evidence="5" id="KW-0482">Metalloprotease</keyword>
<keyword evidence="6" id="KW-0732">Signal</keyword>